<dbReference type="RefSeq" id="WP_344666448.1">
    <property type="nucleotide sequence ID" value="NZ_BAAAQN010000016.1"/>
</dbReference>
<reference evidence="2 3" key="1">
    <citation type="journal article" date="2019" name="Int. J. Syst. Evol. Microbiol.">
        <title>The Global Catalogue of Microorganisms (GCM) 10K type strain sequencing project: providing services to taxonomists for standard genome sequencing and annotation.</title>
        <authorList>
            <consortium name="The Broad Institute Genomics Platform"/>
            <consortium name="The Broad Institute Genome Sequencing Center for Infectious Disease"/>
            <person name="Wu L."/>
            <person name="Ma J."/>
        </authorList>
    </citation>
    <scope>NUCLEOTIDE SEQUENCE [LARGE SCALE GENOMIC DNA]</scope>
    <source>
        <strain evidence="2 3">JCM 16014</strain>
    </source>
</reference>
<dbReference type="Pfam" id="PF06013">
    <property type="entry name" value="WXG100"/>
    <property type="match status" value="1"/>
</dbReference>
<dbReference type="Proteomes" id="UP001500751">
    <property type="component" value="Unassembled WGS sequence"/>
</dbReference>
<dbReference type="NCBIfam" id="TIGR03930">
    <property type="entry name" value="WXG100_ESAT6"/>
    <property type="match status" value="1"/>
</dbReference>
<dbReference type="EMBL" id="BAAAQN010000016">
    <property type="protein sequence ID" value="GAA2030381.1"/>
    <property type="molecule type" value="Genomic_DNA"/>
</dbReference>
<accession>A0ABN2U7D7</accession>
<gene>
    <name evidence="2" type="ORF">GCM10009839_32610</name>
</gene>
<keyword evidence="3" id="KW-1185">Reference proteome</keyword>
<sequence>MSEQTLQVTYSGVHNVGTAFIDAAKALRQMLDSMDAQITSTQMNTYWQGAAQDEYARVKANWNQILDNMTAGLGVMTQTLEEIAQSYQATDTNIALSWQQIR</sequence>
<evidence type="ECO:0000256" key="1">
    <source>
        <dbReference type="RuleBase" id="RU362001"/>
    </source>
</evidence>
<comment type="caution">
    <text evidence="2">The sequence shown here is derived from an EMBL/GenBank/DDBJ whole genome shotgun (WGS) entry which is preliminary data.</text>
</comment>
<dbReference type="SUPFAM" id="SSF140453">
    <property type="entry name" value="EsxAB dimer-like"/>
    <property type="match status" value="1"/>
</dbReference>
<dbReference type="Gene3D" id="1.10.287.1060">
    <property type="entry name" value="ESAT-6-like"/>
    <property type="match status" value="1"/>
</dbReference>
<dbReference type="InterPro" id="IPR010310">
    <property type="entry name" value="T7SS_ESAT-6-like"/>
</dbReference>
<organism evidence="2 3">
    <name type="scientific">Catenulispora yoronensis</name>
    <dbReference type="NCBI Taxonomy" id="450799"/>
    <lineage>
        <taxon>Bacteria</taxon>
        <taxon>Bacillati</taxon>
        <taxon>Actinomycetota</taxon>
        <taxon>Actinomycetes</taxon>
        <taxon>Catenulisporales</taxon>
        <taxon>Catenulisporaceae</taxon>
        <taxon>Catenulispora</taxon>
    </lineage>
</organism>
<name>A0ABN2U7D7_9ACTN</name>
<proteinExistence type="inferred from homology"/>
<protein>
    <recommendedName>
        <fullName evidence="1">ESAT-6-like protein</fullName>
    </recommendedName>
</protein>
<evidence type="ECO:0000313" key="3">
    <source>
        <dbReference type="Proteomes" id="UP001500751"/>
    </source>
</evidence>
<dbReference type="InterPro" id="IPR036689">
    <property type="entry name" value="ESAT-6-like_sf"/>
</dbReference>
<evidence type="ECO:0000313" key="2">
    <source>
        <dbReference type="EMBL" id="GAA2030381.1"/>
    </source>
</evidence>
<comment type="similarity">
    <text evidence="1">Belongs to the WXG100 family.</text>
</comment>